<comment type="caution">
    <text evidence="2">The sequence shown here is derived from an EMBL/GenBank/DDBJ whole genome shotgun (WGS) entry which is preliminary data.</text>
</comment>
<sequence length="159" mass="18248">MTRTGLAAQYEQTIRTYFDGCNEADVPKMKSCFTDDAVHYFPPSMYGGAWRTADLIARRWADFVATKGSAWTIDRLVVEPESHQAVIEWTHYKTAENTILRGDEWYLFDEPTGLIREIRAYYAAPQPQGSALTELQDFDYKGRGYHHTSPVPRPHPSQK</sequence>
<keyword evidence="3" id="KW-1185">Reference proteome</keyword>
<organism evidence="2 3">
    <name type="scientific">Kribbella aluminosa</name>
    <dbReference type="NCBI Taxonomy" id="416017"/>
    <lineage>
        <taxon>Bacteria</taxon>
        <taxon>Bacillati</taxon>
        <taxon>Actinomycetota</taxon>
        <taxon>Actinomycetes</taxon>
        <taxon>Propionibacteriales</taxon>
        <taxon>Kribbellaceae</taxon>
        <taxon>Kribbella</taxon>
    </lineage>
</organism>
<reference evidence="2 3" key="1">
    <citation type="submission" date="2021-03" db="EMBL/GenBank/DDBJ databases">
        <title>Sequencing the genomes of 1000 actinobacteria strains.</title>
        <authorList>
            <person name="Klenk H.-P."/>
        </authorList>
    </citation>
    <scope>NUCLEOTIDE SEQUENCE [LARGE SCALE GENOMIC DNA]</scope>
    <source>
        <strain evidence="2 3">DSM 18824</strain>
    </source>
</reference>
<protein>
    <recommendedName>
        <fullName evidence="1">SnoaL-like domain-containing protein</fullName>
    </recommendedName>
</protein>
<dbReference type="Pfam" id="PF12680">
    <property type="entry name" value="SnoaL_2"/>
    <property type="match status" value="1"/>
</dbReference>
<gene>
    <name evidence="2" type="ORF">JOF29_002748</name>
</gene>
<dbReference type="Gene3D" id="3.10.450.50">
    <property type="match status" value="1"/>
</dbReference>
<proteinExistence type="predicted"/>
<feature type="domain" description="SnoaL-like" evidence="1">
    <location>
        <begin position="14"/>
        <end position="108"/>
    </location>
</feature>
<evidence type="ECO:0000313" key="3">
    <source>
        <dbReference type="Proteomes" id="UP000755585"/>
    </source>
</evidence>
<evidence type="ECO:0000313" key="2">
    <source>
        <dbReference type="EMBL" id="MBP2351665.1"/>
    </source>
</evidence>
<dbReference type="Proteomes" id="UP000755585">
    <property type="component" value="Unassembled WGS sequence"/>
</dbReference>
<dbReference type="InterPro" id="IPR032710">
    <property type="entry name" value="NTF2-like_dom_sf"/>
</dbReference>
<name>A0ABS4UJ30_9ACTN</name>
<dbReference type="EMBL" id="JAGINT010000001">
    <property type="protein sequence ID" value="MBP2351665.1"/>
    <property type="molecule type" value="Genomic_DNA"/>
</dbReference>
<dbReference type="RefSeq" id="WP_209694543.1">
    <property type="nucleotide sequence ID" value="NZ_BAAAVU010000013.1"/>
</dbReference>
<dbReference type="SUPFAM" id="SSF54427">
    <property type="entry name" value="NTF2-like"/>
    <property type="match status" value="1"/>
</dbReference>
<evidence type="ECO:0000259" key="1">
    <source>
        <dbReference type="Pfam" id="PF12680"/>
    </source>
</evidence>
<accession>A0ABS4UJ30</accession>
<dbReference type="InterPro" id="IPR037401">
    <property type="entry name" value="SnoaL-like"/>
</dbReference>